<dbReference type="AlphaFoldDB" id="A0A1E7DSK3"/>
<dbReference type="Proteomes" id="UP000095658">
    <property type="component" value="Unassembled WGS sequence"/>
</dbReference>
<comment type="caution">
    <text evidence="3">The sequence shown here is derived from an EMBL/GenBank/DDBJ whole genome shotgun (WGS) entry which is preliminary data.</text>
</comment>
<dbReference type="EMBL" id="MAMP01000007">
    <property type="protein sequence ID" value="OES45995.1"/>
    <property type="molecule type" value="Genomic_DNA"/>
</dbReference>
<feature type="domain" description="Barstar (barnase inhibitor)" evidence="2">
    <location>
        <begin position="26"/>
        <end position="109"/>
    </location>
</feature>
<protein>
    <recommendedName>
        <fullName evidence="2">Barstar (barnase inhibitor) domain-containing protein</fullName>
    </recommendedName>
</protein>
<dbReference type="OrthoDB" id="72213at2"/>
<dbReference type="Gene3D" id="3.30.370.10">
    <property type="entry name" value="Barstar-like"/>
    <property type="match status" value="1"/>
</dbReference>
<evidence type="ECO:0000313" key="4">
    <source>
        <dbReference type="Proteomes" id="UP000095658"/>
    </source>
</evidence>
<dbReference type="SUPFAM" id="SSF52038">
    <property type="entry name" value="Barstar-related"/>
    <property type="match status" value="1"/>
</dbReference>
<dbReference type="InterPro" id="IPR000468">
    <property type="entry name" value="Barstar"/>
</dbReference>
<sequence>MEQVSGIRDYDKIEKNSVVRGASMNKVFIIDGENFSNFKGFCKEFSNVILSGKYEWNESLDAFNDILCGGFGDIEFGEEYTIIWRNSVKSKRDLGYRENFIKLNEILKNCHPTNKESVIQEIRDAKMNKGSTIFDWIEEIIFDNENITLIIE</sequence>
<gene>
    <name evidence="3" type="ORF">BA724_16650</name>
</gene>
<dbReference type="STRING" id="1714016.BA724_16650"/>
<proteinExistence type="inferred from homology"/>
<comment type="similarity">
    <text evidence="1">Belongs to the barstar family.</text>
</comment>
<organism evidence="3 4">
    <name type="scientific">Domibacillus iocasae</name>
    <dbReference type="NCBI Taxonomy" id="1714016"/>
    <lineage>
        <taxon>Bacteria</taxon>
        <taxon>Bacillati</taxon>
        <taxon>Bacillota</taxon>
        <taxon>Bacilli</taxon>
        <taxon>Bacillales</taxon>
        <taxon>Bacillaceae</taxon>
        <taxon>Domibacillus</taxon>
    </lineage>
</organism>
<keyword evidence="4" id="KW-1185">Reference proteome</keyword>
<dbReference type="Pfam" id="PF01337">
    <property type="entry name" value="Barstar"/>
    <property type="match status" value="1"/>
</dbReference>
<evidence type="ECO:0000256" key="1">
    <source>
        <dbReference type="ARBA" id="ARBA00006845"/>
    </source>
</evidence>
<evidence type="ECO:0000259" key="2">
    <source>
        <dbReference type="Pfam" id="PF01337"/>
    </source>
</evidence>
<accession>A0A1E7DSK3</accession>
<evidence type="ECO:0000313" key="3">
    <source>
        <dbReference type="EMBL" id="OES45995.1"/>
    </source>
</evidence>
<reference evidence="3 4" key="1">
    <citation type="submission" date="2016-06" db="EMBL/GenBank/DDBJ databases">
        <title>Domibacillus iocasae genome sequencing.</title>
        <authorList>
            <person name="Verma A."/>
            <person name="Pal Y."/>
            <person name="Ojha A.K."/>
            <person name="Krishnamurthi S."/>
        </authorList>
    </citation>
    <scope>NUCLEOTIDE SEQUENCE [LARGE SCALE GENOMIC DNA]</scope>
    <source>
        <strain evidence="3 4">DSM 29979</strain>
    </source>
</reference>
<name>A0A1E7DSK3_9BACI</name>
<dbReference type="InterPro" id="IPR035905">
    <property type="entry name" value="Barstar-like_sf"/>
</dbReference>